<dbReference type="RefSeq" id="WP_014245131.1">
    <property type="nucleotide sequence ID" value="NC_016620.1"/>
</dbReference>
<feature type="domain" description="Lipoprotein LPP20-like" evidence="2">
    <location>
        <begin position="20"/>
        <end position="123"/>
    </location>
</feature>
<dbReference type="AlphaFoldDB" id="E1X611"/>
<feature type="chain" id="PRO_5003154776" evidence="1">
    <location>
        <begin position="21"/>
        <end position="314"/>
    </location>
</feature>
<keyword evidence="1" id="KW-0732">Signal</keyword>
<dbReference type="PATRIC" id="fig|862908.3.peg.2451"/>
<proteinExistence type="predicted"/>
<evidence type="ECO:0000256" key="1">
    <source>
        <dbReference type="SAM" id="SignalP"/>
    </source>
</evidence>
<dbReference type="Gene3D" id="3.10.28.20">
    <property type="entry name" value="Acetamidase/Formamidase-like domains"/>
    <property type="match status" value="1"/>
</dbReference>
<evidence type="ECO:0000313" key="4">
    <source>
        <dbReference type="Proteomes" id="UP000008963"/>
    </source>
</evidence>
<sequence length="314" mass="35582">MIKKALSLFLLIQLSSYALPEWATSPMSFCPPTELCAVGEAAGSMGADAAARNEIAKIFSTKIKSNTSVVTTSESTSNDGVIAGDVSEQTYNSIQEMTEEIVEGSYIKEKFQSEDSYFSLAALHKRKTSTILEDRMSRIDTEMKSLIKDGRRSSLNKAIKLYETRNFIHDRYRILRNTDYTSSISLKTLLDLKKKKRELGVKVSLRVNELDQASDILKSVKENLIENDFIINSDKGDYRIEVKLQSEPQYMKVKGFVKNKFILSAKSFNNSNEEIGALKYEIIQTGRSFKQSYENALPGIYNYIKEKFNELNID</sequence>
<protein>
    <submittedName>
        <fullName evidence="3">Exported protein</fullName>
    </submittedName>
</protein>
<evidence type="ECO:0000259" key="2">
    <source>
        <dbReference type="Pfam" id="PF02169"/>
    </source>
</evidence>
<dbReference type="Pfam" id="PF02169">
    <property type="entry name" value="LPP20"/>
    <property type="match status" value="1"/>
</dbReference>
<gene>
    <name evidence="3" type="ordered locus">BMS_2567</name>
</gene>
<dbReference type="STRING" id="862908.BMS_2567"/>
<dbReference type="OrthoDB" id="9973299at2"/>
<dbReference type="EMBL" id="FQ312005">
    <property type="protein sequence ID" value="CBW27355.1"/>
    <property type="molecule type" value="Genomic_DNA"/>
</dbReference>
<dbReference type="InterPro" id="IPR024952">
    <property type="entry name" value="LPP20-like_dom"/>
</dbReference>
<organism evidence="3 4">
    <name type="scientific">Halobacteriovorax marinus (strain ATCC BAA-682 / DSM 15412 / SJ)</name>
    <name type="common">Bacteriovorax marinus</name>
    <dbReference type="NCBI Taxonomy" id="862908"/>
    <lineage>
        <taxon>Bacteria</taxon>
        <taxon>Pseudomonadati</taxon>
        <taxon>Bdellovibrionota</taxon>
        <taxon>Bacteriovoracia</taxon>
        <taxon>Bacteriovoracales</taxon>
        <taxon>Halobacteriovoraceae</taxon>
        <taxon>Halobacteriovorax</taxon>
    </lineage>
</organism>
<accession>E1X611</accession>
<keyword evidence="4" id="KW-1185">Reference proteome</keyword>
<dbReference type="KEGG" id="bmx:BMS_2567"/>
<reference evidence="4" key="1">
    <citation type="journal article" date="2013" name="ISME J.">
        <title>A small predatory core genome in the divergent marine Bacteriovorax marinus SJ and the terrestrial Bdellovibrio bacteriovorus.</title>
        <authorList>
            <person name="Crossman L.C."/>
            <person name="Chen H."/>
            <person name="Cerdeno-Tarraga A.M."/>
            <person name="Brooks K."/>
            <person name="Quail M.A."/>
            <person name="Pineiro S.A."/>
            <person name="Hobley L."/>
            <person name="Sockett R.E."/>
            <person name="Bentley S.D."/>
            <person name="Parkhill J."/>
            <person name="Williams H.N."/>
            <person name="Stine O.C."/>
        </authorList>
    </citation>
    <scope>NUCLEOTIDE SEQUENCE [LARGE SCALE GENOMIC DNA]</scope>
    <source>
        <strain evidence="4">ATCC BAA-682 / DSM 15412 / SJ</strain>
    </source>
</reference>
<feature type="signal peptide" evidence="1">
    <location>
        <begin position="1"/>
        <end position="20"/>
    </location>
</feature>
<evidence type="ECO:0000313" key="3">
    <source>
        <dbReference type="EMBL" id="CBW27355.1"/>
    </source>
</evidence>
<name>E1X611_HALMS</name>
<dbReference type="HOGENOM" id="CLU_885002_0_0_7"/>
<dbReference type="Proteomes" id="UP000008963">
    <property type="component" value="Chromosome"/>
</dbReference>